<protein>
    <submittedName>
        <fullName evidence="5">SAM-dependent methyltransferase</fullName>
    </submittedName>
</protein>
<evidence type="ECO:0000256" key="1">
    <source>
        <dbReference type="ARBA" id="ARBA00008361"/>
    </source>
</evidence>
<comment type="similarity">
    <text evidence="1">Belongs to the methyltransferase superfamily.</text>
</comment>
<dbReference type="Proteomes" id="UP000587527">
    <property type="component" value="Unassembled WGS sequence"/>
</dbReference>
<dbReference type="EMBL" id="JACHMN010000003">
    <property type="protein sequence ID" value="MBB5873265.1"/>
    <property type="molecule type" value="Genomic_DNA"/>
</dbReference>
<keyword evidence="3 5" id="KW-0808">Transferase</keyword>
<keyword evidence="6" id="KW-1185">Reference proteome</keyword>
<comment type="caution">
    <text evidence="5">The sequence shown here is derived from an EMBL/GenBank/DDBJ whole genome shotgun (WGS) entry which is preliminary data.</text>
</comment>
<evidence type="ECO:0000256" key="2">
    <source>
        <dbReference type="ARBA" id="ARBA00022603"/>
    </source>
</evidence>
<dbReference type="RefSeq" id="WP_184844182.1">
    <property type="nucleotide sequence ID" value="NZ_JACHMN010000003.1"/>
</dbReference>
<dbReference type="InterPro" id="IPR029063">
    <property type="entry name" value="SAM-dependent_MTases_sf"/>
</dbReference>
<dbReference type="CDD" id="cd02440">
    <property type="entry name" value="AdoMet_MTases"/>
    <property type="match status" value="1"/>
</dbReference>
<proteinExistence type="inferred from homology"/>
<dbReference type="Pfam" id="PF08241">
    <property type="entry name" value="Methyltransf_11"/>
    <property type="match status" value="1"/>
</dbReference>
<dbReference type="AlphaFoldDB" id="A0A841C000"/>
<gene>
    <name evidence="5" type="ORF">F4553_006699</name>
</gene>
<dbReference type="Gene3D" id="3.40.50.150">
    <property type="entry name" value="Vaccinia Virus protein VP39"/>
    <property type="match status" value="1"/>
</dbReference>
<dbReference type="GO" id="GO:0008757">
    <property type="term" value="F:S-adenosylmethionine-dependent methyltransferase activity"/>
    <property type="evidence" value="ECO:0007669"/>
    <property type="project" value="InterPro"/>
</dbReference>
<evidence type="ECO:0000313" key="5">
    <source>
        <dbReference type="EMBL" id="MBB5873265.1"/>
    </source>
</evidence>
<evidence type="ECO:0000256" key="3">
    <source>
        <dbReference type="ARBA" id="ARBA00022679"/>
    </source>
</evidence>
<dbReference type="GO" id="GO:0032259">
    <property type="term" value="P:methylation"/>
    <property type="evidence" value="ECO:0007669"/>
    <property type="project" value="UniProtKB-KW"/>
</dbReference>
<evidence type="ECO:0000259" key="4">
    <source>
        <dbReference type="Pfam" id="PF08241"/>
    </source>
</evidence>
<sequence length="261" mass="28632">MTSERTQGLVFGEVADEFDRIRPGYPADLVKDVLTYTGAHGLDIDLGALEIGAGTGKATSAFTQHGVTVTAIEPDPAMAALLSQRLPDVSIEPISFERFVSAQRFGLLYCAQAWHWTEPATRWQSASAALAPGGTLALFWNYDRIADDAQRAAVREVVAEIAPQLLFEFDDEPAGDQDLATLWPGTDIVRQPDFTELATHLYLWDRTISASDYVAYLGTHSTFRMIAEPVRDKLFAAIEDRLAAPITLAVETVLYLARRTG</sequence>
<accession>A0A841C000</accession>
<evidence type="ECO:0000313" key="6">
    <source>
        <dbReference type="Proteomes" id="UP000587527"/>
    </source>
</evidence>
<dbReference type="PANTHER" id="PTHR44942:SF4">
    <property type="entry name" value="METHYLTRANSFERASE TYPE 11 DOMAIN-CONTAINING PROTEIN"/>
    <property type="match status" value="1"/>
</dbReference>
<dbReference type="InterPro" id="IPR051052">
    <property type="entry name" value="Diverse_substrate_MTase"/>
</dbReference>
<dbReference type="SUPFAM" id="SSF53335">
    <property type="entry name" value="S-adenosyl-L-methionine-dependent methyltransferases"/>
    <property type="match status" value="1"/>
</dbReference>
<reference evidence="5 6" key="1">
    <citation type="submission" date="2020-08" db="EMBL/GenBank/DDBJ databases">
        <title>Sequencing the genomes of 1000 actinobacteria strains.</title>
        <authorList>
            <person name="Klenk H.-P."/>
        </authorList>
    </citation>
    <scope>NUCLEOTIDE SEQUENCE [LARGE SCALE GENOMIC DNA]</scope>
    <source>
        <strain evidence="5 6">DSM 45362</strain>
    </source>
</reference>
<dbReference type="PANTHER" id="PTHR44942">
    <property type="entry name" value="METHYLTRANSF_11 DOMAIN-CONTAINING PROTEIN"/>
    <property type="match status" value="1"/>
</dbReference>
<keyword evidence="2 5" id="KW-0489">Methyltransferase</keyword>
<dbReference type="InterPro" id="IPR013216">
    <property type="entry name" value="Methyltransf_11"/>
</dbReference>
<name>A0A841C000_9ACTN</name>
<organism evidence="5 6">
    <name type="scientific">Allocatelliglobosispora scoriae</name>
    <dbReference type="NCBI Taxonomy" id="643052"/>
    <lineage>
        <taxon>Bacteria</taxon>
        <taxon>Bacillati</taxon>
        <taxon>Actinomycetota</taxon>
        <taxon>Actinomycetes</taxon>
        <taxon>Micromonosporales</taxon>
        <taxon>Micromonosporaceae</taxon>
        <taxon>Allocatelliglobosispora</taxon>
    </lineage>
</organism>
<feature type="domain" description="Methyltransferase type 11" evidence="4">
    <location>
        <begin position="49"/>
        <end position="137"/>
    </location>
</feature>